<protein>
    <submittedName>
        <fullName evidence="12">Uncharacterized protein</fullName>
    </submittedName>
</protein>
<keyword evidence="4 7" id="KW-0862">Zinc</keyword>
<organism evidence="12 13">
    <name type="scientific">Ranatra chinensis</name>
    <dbReference type="NCBI Taxonomy" id="642074"/>
    <lineage>
        <taxon>Eukaryota</taxon>
        <taxon>Metazoa</taxon>
        <taxon>Ecdysozoa</taxon>
        <taxon>Arthropoda</taxon>
        <taxon>Hexapoda</taxon>
        <taxon>Insecta</taxon>
        <taxon>Pterygota</taxon>
        <taxon>Neoptera</taxon>
        <taxon>Paraneoptera</taxon>
        <taxon>Hemiptera</taxon>
        <taxon>Heteroptera</taxon>
        <taxon>Panheteroptera</taxon>
        <taxon>Nepomorpha</taxon>
        <taxon>Nepidae</taxon>
        <taxon>Ranatrinae</taxon>
        <taxon>Ranatra</taxon>
    </lineage>
</organism>
<accession>A0ABD0YLR1</accession>
<evidence type="ECO:0000313" key="13">
    <source>
        <dbReference type="Proteomes" id="UP001558652"/>
    </source>
</evidence>
<feature type="coiled-coil region" evidence="8">
    <location>
        <begin position="18"/>
        <end position="112"/>
    </location>
</feature>
<keyword evidence="2" id="KW-0677">Repeat</keyword>
<dbReference type="Gene3D" id="3.30.70.330">
    <property type="match status" value="1"/>
</dbReference>
<keyword evidence="8" id="KW-0175">Coiled coil</keyword>
<keyword evidence="5 6" id="KW-0694">RNA-binding</keyword>
<keyword evidence="13" id="KW-1185">Reference proteome</keyword>
<dbReference type="PANTHER" id="PTHR12620">
    <property type="entry name" value="U2 SNRNP AUXILIARY FACTOR, SMALL SUBUNIT"/>
    <property type="match status" value="1"/>
</dbReference>
<feature type="zinc finger region" description="C3H1-type" evidence="7">
    <location>
        <begin position="133"/>
        <end position="161"/>
    </location>
</feature>
<evidence type="ECO:0000313" key="12">
    <source>
        <dbReference type="EMBL" id="KAL1124122.1"/>
    </source>
</evidence>
<feature type="domain" description="C3H1-type" evidence="11">
    <location>
        <begin position="133"/>
        <end position="161"/>
    </location>
</feature>
<dbReference type="InterPro" id="IPR012677">
    <property type="entry name" value="Nucleotide-bd_a/b_plait_sf"/>
</dbReference>
<dbReference type="Pfam" id="PF00642">
    <property type="entry name" value="zf-CCCH"/>
    <property type="match status" value="1"/>
</dbReference>
<proteinExistence type="predicted"/>
<feature type="domain" description="RRM" evidence="10">
    <location>
        <begin position="190"/>
        <end position="272"/>
    </location>
</feature>
<evidence type="ECO:0000256" key="1">
    <source>
        <dbReference type="ARBA" id="ARBA00022723"/>
    </source>
</evidence>
<evidence type="ECO:0000256" key="2">
    <source>
        <dbReference type="ARBA" id="ARBA00022737"/>
    </source>
</evidence>
<sequence length="298" mass="34930">LVEEEERLKCPEYLTWLAEQKTAELFAEEEEQKLAEQRHQEWLEKDAKDHQEWIERQKKLAEIKIKKAQQQMLIQEEWAREEKKRQMERDRLEKEVEEKKERQDELLRLIDDYIAGGSSDLPSAAREGQAETQPGRPDCPFFSKMAACRFGDECSRNHRRPAVSRILLFPGLYSHFSMSKQDEHDVDLTLEYENEETYQHFLEFFDDVVPELDCCGGNGSLLEVVVCCNSELHLRGNVYVEYSTDRAALKAYRAFNGRWYAGKQISVQFATVSSWRQALCGKRFLMFGLSTDNSDHTQ</sequence>
<dbReference type="Proteomes" id="UP001558652">
    <property type="component" value="Unassembled WGS sequence"/>
</dbReference>
<dbReference type="InterPro" id="IPR009145">
    <property type="entry name" value="U2AF_small"/>
</dbReference>
<keyword evidence="1 7" id="KW-0479">Metal-binding</keyword>
<dbReference type="GO" id="GO:0008270">
    <property type="term" value="F:zinc ion binding"/>
    <property type="evidence" value="ECO:0007669"/>
    <property type="project" value="UniProtKB-KW"/>
</dbReference>
<gene>
    <name evidence="12" type="ORF">AAG570_001892</name>
</gene>
<comment type="caution">
    <text evidence="12">The sequence shown here is derived from an EMBL/GenBank/DDBJ whole genome shotgun (WGS) entry which is preliminary data.</text>
</comment>
<feature type="non-terminal residue" evidence="12">
    <location>
        <position position="1"/>
    </location>
</feature>
<evidence type="ECO:0000256" key="7">
    <source>
        <dbReference type="PROSITE-ProRule" id="PRU00723"/>
    </source>
</evidence>
<dbReference type="PROSITE" id="PS50103">
    <property type="entry name" value="ZF_C3H1"/>
    <property type="match status" value="1"/>
</dbReference>
<dbReference type="PRINTS" id="PR01848">
    <property type="entry name" value="U2AUXFACTOR"/>
</dbReference>
<evidence type="ECO:0000256" key="5">
    <source>
        <dbReference type="ARBA" id="ARBA00022884"/>
    </source>
</evidence>
<dbReference type="AlphaFoldDB" id="A0ABD0YLR1"/>
<evidence type="ECO:0000256" key="3">
    <source>
        <dbReference type="ARBA" id="ARBA00022771"/>
    </source>
</evidence>
<dbReference type="GO" id="GO:0003723">
    <property type="term" value="F:RNA binding"/>
    <property type="evidence" value="ECO:0007669"/>
    <property type="project" value="UniProtKB-UniRule"/>
</dbReference>
<evidence type="ECO:0000259" key="11">
    <source>
        <dbReference type="PROSITE" id="PS50103"/>
    </source>
</evidence>
<evidence type="ECO:0000256" key="4">
    <source>
        <dbReference type="ARBA" id="ARBA00022833"/>
    </source>
</evidence>
<evidence type="ECO:0000256" key="6">
    <source>
        <dbReference type="PROSITE-ProRule" id="PRU00176"/>
    </source>
</evidence>
<dbReference type="PROSITE" id="PS50102">
    <property type="entry name" value="RRM"/>
    <property type="match status" value="1"/>
</dbReference>
<keyword evidence="3 7" id="KW-0863">Zinc-finger</keyword>
<feature type="region of interest" description="Disordered" evidence="9">
    <location>
        <begin position="118"/>
        <end position="137"/>
    </location>
</feature>
<dbReference type="InterPro" id="IPR000571">
    <property type="entry name" value="Znf_CCCH"/>
</dbReference>
<name>A0ABD0YLR1_9HEMI</name>
<dbReference type="InterPro" id="IPR035979">
    <property type="entry name" value="RBD_domain_sf"/>
</dbReference>
<dbReference type="SUPFAM" id="SSF54928">
    <property type="entry name" value="RNA-binding domain, RBD"/>
    <property type="match status" value="1"/>
</dbReference>
<evidence type="ECO:0000259" key="10">
    <source>
        <dbReference type="PROSITE" id="PS50102"/>
    </source>
</evidence>
<dbReference type="EMBL" id="JBFDAA010000011">
    <property type="protein sequence ID" value="KAL1124122.1"/>
    <property type="molecule type" value="Genomic_DNA"/>
</dbReference>
<evidence type="ECO:0000256" key="9">
    <source>
        <dbReference type="SAM" id="MobiDB-lite"/>
    </source>
</evidence>
<reference evidence="12 13" key="1">
    <citation type="submission" date="2024-07" db="EMBL/GenBank/DDBJ databases">
        <title>Chromosome-level genome assembly of the water stick insect Ranatra chinensis (Heteroptera: Nepidae).</title>
        <authorList>
            <person name="Liu X."/>
        </authorList>
    </citation>
    <scope>NUCLEOTIDE SEQUENCE [LARGE SCALE GENOMIC DNA]</scope>
    <source>
        <strain evidence="12">Cailab_2021Rc</strain>
        <tissue evidence="12">Muscle</tissue>
    </source>
</reference>
<dbReference type="InterPro" id="IPR000504">
    <property type="entry name" value="RRM_dom"/>
</dbReference>
<evidence type="ECO:0000256" key="8">
    <source>
        <dbReference type="SAM" id="Coils"/>
    </source>
</evidence>